<evidence type="ECO:0000313" key="3">
    <source>
        <dbReference type="Proteomes" id="UP001153076"/>
    </source>
</evidence>
<evidence type="ECO:0008006" key="4">
    <source>
        <dbReference type="Google" id="ProtNLM"/>
    </source>
</evidence>
<dbReference type="OrthoDB" id="1924524at2759"/>
<dbReference type="GO" id="GO:0009733">
    <property type="term" value="P:response to auxin"/>
    <property type="evidence" value="ECO:0007669"/>
    <property type="project" value="InterPro"/>
</dbReference>
<sequence length="236" mass="26106">MTKAGKLTKLRSALKKMNSFAKLRRENSINSTPVASDHCRVSPSTNSGLHTVYVGKSLRRYEVSSEVLDHPVIQELLIVRSDGCDDETIVIGCEVVLFEHLLWVLQNSDPQSEPLDDLVRSALRRSFSKFGHSPSAVSPATPAETAAVDSVDEESVPAVGYQTVYVGKCRRAYQISSEVIEHPSFQGLISRSKSEGCDDNTVMLSCEVVLFEHLLWMLESIDPQSESLDDLLAFYA</sequence>
<dbReference type="InterPro" id="IPR003676">
    <property type="entry name" value="SAUR_fam"/>
</dbReference>
<protein>
    <recommendedName>
        <fullName evidence="4">Small auxin up regulated protein</fullName>
    </recommendedName>
</protein>
<organism evidence="2 3">
    <name type="scientific">Carnegiea gigantea</name>
    <dbReference type="NCBI Taxonomy" id="171969"/>
    <lineage>
        <taxon>Eukaryota</taxon>
        <taxon>Viridiplantae</taxon>
        <taxon>Streptophyta</taxon>
        <taxon>Embryophyta</taxon>
        <taxon>Tracheophyta</taxon>
        <taxon>Spermatophyta</taxon>
        <taxon>Magnoliopsida</taxon>
        <taxon>eudicotyledons</taxon>
        <taxon>Gunneridae</taxon>
        <taxon>Pentapetalae</taxon>
        <taxon>Caryophyllales</taxon>
        <taxon>Cactineae</taxon>
        <taxon>Cactaceae</taxon>
        <taxon>Cactoideae</taxon>
        <taxon>Echinocereeae</taxon>
        <taxon>Carnegiea</taxon>
    </lineage>
</organism>
<evidence type="ECO:0000313" key="2">
    <source>
        <dbReference type="EMBL" id="KAJ8448280.1"/>
    </source>
</evidence>
<gene>
    <name evidence="2" type="ORF">Cgig2_025204</name>
</gene>
<comment type="caution">
    <text evidence="2">The sequence shown here is derived from an EMBL/GenBank/DDBJ whole genome shotgun (WGS) entry which is preliminary data.</text>
</comment>
<dbReference type="EMBL" id="JAKOGI010000031">
    <property type="protein sequence ID" value="KAJ8448280.1"/>
    <property type="molecule type" value="Genomic_DNA"/>
</dbReference>
<dbReference type="Pfam" id="PF02519">
    <property type="entry name" value="Auxin_inducible"/>
    <property type="match status" value="2"/>
</dbReference>
<dbReference type="AlphaFoldDB" id="A0A9Q1KR49"/>
<accession>A0A9Q1KR49</accession>
<comment type="similarity">
    <text evidence="1">Belongs to the ARG7 family.</text>
</comment>
<dbReference type="PANTHER" id="PTHR35296">
    <property type="entry name" value="EXPRESSED PROTEIN"/>
    <property type="match status" value="1"/>
</dbReference>
<dbReference type="Proteomes" id="UP001153076">
    <property type="component" value="Unassembled WGS sequence"/>
</dbReference>
<evidence type="ECO:0000256" key="1">
    <source>
        <dbReference type="ARBA" id="ARBA00006974"/>
    </source>
</evidence>
<dbReference type="PANTHER" id="PTHR35296:SF8">
    <property type="entry name" value="SMALL AUXIN-UP RNA-RELATED"/>
    <property type="match status" value="1"/>
</dbReference>
<reference evidence="2" key="1">
    <citation type="submission" date="2022-04" db="EMBL/GenBank/DDBJ databases">
        <title>Carnegiea gigantea Genome sequencing and assembly v2.</title>
        <authorList>
            <person name="Copetti D."/>
            <person name="Sanderson M.J."/>
            <person name="Burquez A."/>
            <person name="Wojciechowski M.F."/>
        </authorList>
    </citation>
    <scope>NUCLEOTIDE SEQUENCE</scope>
    <source>
        <strain evidence="2">SGP5-SGP5p</strain>
        <tissue evidence="2">Aerial part</tissue>
    </source>
</reference>
<proteinExistence type="inferred from homology"/>
<keyword evidence="3" id="KW-1185">Reference proteome</keyword>
<name>A0A9Q1KR49_9CARY</name>